<name>A0ABD2QIH4_9PLAT</name>
<accession>A0ABD2QIH4</accession>
<dbReference type="EMBL" id="JBJKFK010000147">
    <property type="protein sequence ID" value="KAL3319314.1"/>
    <property type="molecule type" value="Genomic_DNA"/>
</dbReference>
<proteinExistence type="predicted"/>
<organism evidence="1 2">
    <name type="scientific">Cichlidogyrus casuarinus</name>
    <dbReference type="NCBI Taxonomy" id="1844966"/>
    <lineage>
        <taxon>Eukaryota</taxon>
        <taxon>Metazoa</taxon>
        <taxon>Spiralia</taxon>
        <taxon>Lophotrochozoa</taxon>
        <taxon>Platyhelminthes</taxon>
        <taxon>Monogenea</taxon>
        <taxon>Monopisthocotylea</taxon>
        <taxon>Dactylogyridea</taxon>
        <taxon>Ancyrocephalidae</taxon>
        <taxon>Cichlidogyrus</taxon>
    </lineage>
</organism>
<evidence type="ECO:0000313" key="1">
    <source>
        <dbReference type="EMBL" id="KAL3319314.1"/>
    </source>
</evidence>
<dbReference type="Proteomes" id="UP001626550">
    <property type="component" value="Unassembled WGS sequence"/>
</dbReference>
<sequence>MASDYFTITQLSENQSSSIFCDKPESDSEAIPQCLIESQDSGYTFSSLSNSVYSLESNAERTLRVKKAYLDCQVGKSVDTEDNLPEIELCSLLNRNKLPLYKLRVDPTTAFVGYKHRDFRASKKVCKTSTSTLTKSVLENKLLEVDKESESSEEDRTDDQSSIISESISDCGLSDIEIESCFSYFREFLHTIFY</sequence>
<protein>
    <submittedName>
        <fullName evidence="1">Trafficking protein, kinesin binding</fullName>
    </submittedName>
</protein>
<dbReference type="AlphaFoldDB" id="A0ABD2QIH4"/>
<gene>
    <name evidence="1" type="primary">TRAK2_2</name>
    <name evidence="1" type="ORF">Ciccas_002017</name>
</gene>
<reference evidence="1 2" key="1">
    <citation type="submission" date="2024-11" db="EMBL/GenBank/DDBJ databases">
        <title>Adaptive evolution of stress response genes in parasites aligns with host niche diversity.</title>
        <authorList>
            <person name="Hahn C."/>
            <person name="Resl P."/>
        </authorList>
    </citation>
    <scope>NUCLEOTIDE SEQUENCE [LARGE SCALE GENOMIC DNA]</scope>
    <source>
        <strain evidence="1">EGGRZ-B1_66</strain>
        <tissue evidence="1">Body</tissue>
    </source>
</reference>
<comment type="caution">
    <text evidence="1">The sequence shown here is derived from an EMBL/GenBank/DDBJ whole genome shotgun (WGS) entry which is preliminary data.</text>
</comment>
<keyword evidence="2" id="KW-1185">Reference proteome</keyword>
<evidence type="ECO:0000313" key="2">
    <source>
        <dbReference type="Proteomes" id="UP001626550"/>
    </source>
</evidence>